<evidence type="ECO:0000313" key="1">
    <source>
        <dbReference type="EMBL" id="SMO80526.1"/>
    </source>
</evidence>
<evidence type="ECO:0008006" key="3">
    <source>
        <dbReference type="Google" id="ProtNLM"/>
    </source>
</evidence>
<accession>A0A521E9B4</accession>
<keyword evidence="2" id="KW-1185">Reference proteome</keyword>
<evidence type="ECO:0000313" key="2">
    <source>
        <dbReference type="Proteomes" id="UP000316916"/>
    </source>
</evidence>
<gene>
    <name evidence="1" type="ORF">SAMN06265171_107102</name>
</gene>
<dbReference type="InterPro" id="IPR002816">
    <property type="entry name" value="TraB/PrgY/GumN_fam"/>
</dbReference>
<dbReference type="Pfam" id="PF01963">
    <property type="entry name" value="TraB_PrgY_gumN"/>
    <property type="match status" value="1"/>
</dbReference>
<dbReference type="PANTHER" id="PTHR40590:SF1">
    <property type="entry name" value="CYTOPLASMIC PROTEIN"/>
    <property type="match status" value="1"/>
</dbReference>
<protein>
    <recommendedName>
        <fullName evidence="3">TraB family protein</fullName>
    </recommendedName>
</protein>
<proteinExistence type="predicted"/>
<dbReference type="EMBL" id="FXTC01000007">
    <property type="protein sequence ID" value="SMO80526.1"/>
    <property type="molecule type" value="Genomic_DNA"/>
</dbReference>
<reference evidence="1 2" key="1">
    <citation type="submission" date="2017-05" db="EMBL/GenBank/DDBJ databases">
        <authorList>
            <person name="Varghese N."/>
            <person name="Submissions S."/>
        </authorList>
    </citation>
    <scope>NUCLEOTIDE SEQUENCE [LARGE SCALE GENOMIC DNA]</scope>
    <source>
        <strain evidence="1 2">DSM 29371</strain>
    </source>
</reference>
<organism evidence="1 2">
    <name type="scientific">Chryseobacterium rhizoplanae</name>
    <dbReference type="NCBI Taxonomy" id="1609531"/>
    <lineage>
        <taxon>Bacteria</taxon>
        <taxon>Pseudomonadati</taxon>
        <taxon>Bacteroidota</taxon>
        <taxon>Flavobacteriia</taxon>
        <taxon>Flavobacteriales</taxon>
        <taxon>Weeksellaceae</taxon>
        <taxon>Chryseobacterium group</taxon>
        <taxon>Chryseobacterium</taxon>
    </lineage>
</organism>
<dbReference type="Proteomes" id="UP000316916">
    <property type="component" value="Unassembled WGS sequence"/>
</dbReference>
<dbReference type="AlphaFoldDB" id="A0A521E9B4"/>
<dbReference type="PANTHER" id="PTHR40590">
    <property type="entry name" value="CYTOPLASMIC PROTEIN-RELATED"/>
    <property type="match status" value="1"/>
</dbReference>
<dbReference type="InterPro" id="IPR047111">
    <property type="entry name" value="YbaP-like"/>
</dbReference>
<dbReference type="CDD" id="cd14789">
    <property type="entry name" value="Tiki"/>
    <property type="match status" value="1"/>
</dbReference>
<sequence>MVIIIILDFTASCFQEVFIFFEKNCNDFNTCFTYCLKEQKIKKINIMKNLVKLGFAALLSLGSMTSKAQSNITSKDNSLLWEVSGNGLSKPSYITGTFHILCTKDFEIKPKVLKALEKSDNFVMEINYTDPAEMMSLQKMYQKTDKKISDQLSREEAKELNSILANYGTDLKSVDSSNPQTLYALLSTKAVPCPQTEVKLYEMELLKKAIKDKKSIKGLEKVDDQMKAISEAYDMKSTIAQLKMGKEYEILFRQMIEAFKNENVQSLYSLFKDKRFMNTRQEKAMLTNRNQNWVKIMPEMMKKESSLFAVGGSHLMGENGIITLLRSQGYTVKPVTSL</sequence>
<name>A0A521E9B4_9FLAO</name>